<evidence type="ECO:0000256" key="11">
    <source>
        <dbReference type="RuleBase" id="RU000639"/>
    </source>
</evidence>
<dbReference type="Pfam" id="PF01025">
    <property type="entry name" value="GrpE"/>
    <property type="match status" value="1"/>
</dbReference>
<dbReference type="EMBL" id="BMIY01000007">
    <property type="protein sequence ID" value="GFZ75594.1"/>
    <property type="molecule type" value="Genomic_DNA"/>
</dbReference>
<dbReference type="GO" id="GO:0005829">
    <property type="term" value="C:cytosol"/>
    <property type="evidence" value="ECO:0007669"/>
    <property type="project" value="TreeGrafter"/>
</dbReference>
<dbReference type="OrthoDB" id="9789811at2"/>
<comment type="function">
    <text evidence="7 10 11">Participates actively in the response to hyperosmotic and heat shock by preventing the aggregation of stress-denatured proteins, in association with DnaK and GrpE. It is the nucleotide exchange factor for DnaK and may function as a thermosensor. Unfolded proteins bind initially to DnaJ; upon interaction with the DnaJ-bound protein, DnaK hydrolyzes its bound ATP, resulting in the formation of a stable complex. GrpE releases ADP from DnaK; ATP binding to DnaK triggers the release of the substrate protein, thus completing the reaction cycle. Several rounds of ATP-dependent interactions between DnaJ, DnaK and GrpE are required for fully efficient folding.</text>
</comment>
<dbReference type="NCBIfam" id="NF010737">
    <property type="entry name" value="PRK14139.1"/>
    <property type="match status" value="1"/>
</dbReference>
<dbReference type="PROSITE" id="PS01071">
    <property type="entry name" value="GRPE"/>
    <property type="match status" value="1"/>
</dbReference>
<dbReference type="CDD" id="cd00446">
    <property type="entry name" value="GrpE"/>
    <property type="match status" value="1"/>
</dbReference>
<evidence type="ECO:0000313" key="15">
    <source>
        <dbReference type="Proteomes" id="UP000627715"/>
    </source>
</evidence>
<feature type="region of interest" description="Disordered" evidence="13">
    <location>
        <begin position="1"/>
        <end position="66"/>
    </location>
</feature>
<accession>A0A916QJL3</accession>
<dbReference type="NCBIfam" id="NF010748">
    <property type="entry name" value="PRK14150.1"/>
    <property type="match status" value="1"/>
</dbReference>
<sequence length="224" mass="24148">MSEESTKRPEAEEQNTESPSFEEVSEDQQEAETAAGNANAGDDSPETGESAGEAELDMAGKLAATEAELAEKQNEVLRLHAEVQNIRRRAEQDVEKAHKYGQEKLISELLPVIDNLERALQAATGNDEQVVALREGVELTLKSFLDCLKKSNVEALDPTGEPFDPQFHQAMSLVESDTAEPNSVVAVMQKGYSLNGRVLRPAMVMVSKGPADGPAQGNNVNTSA</sequence>
<dbReference type="HAMAP" id="MF_01151">
    <property type="entry name" value="GrpE"/>
    <property type="match status" value="1"/>
</dbReference>
<dbReference type="PANTHER" id="PTHR21237:SF23">
    <property type="entry name" value="GRPE PROTEIN HOMOLOG, MITOCHONDRIAL"/>
    <property type="match status" value="1"/>
</dbReference>
<dbReference type="Gene3D" id="3.90.20.20">
    <property type="match status" value="1"/>
</dbReference>
<dbReference type="GO" id="GO:0042803">
    <property type="term" value="F:protein homodimerization activity"/>
    <property type="evidence" value="ECO:0007669"/>
    <property type="project" value="InterPro"/>
</dbReference>
<evidence type="ECO:0000313" key="14">
    <source>
        <dbReference type="EMBL" id="GFZ75594.1"/>
    </source>
</evidence>
<evidence type="ECO:0000256" key="7">
    <source>
        <dbReference type="ARBA" id="ARBA00053401"/>
    </source>
</evidence>
<dbReference type="InterPro" id="IPR013805">
    <property type="entry name" value="GrpE_CC"/>
</dbReference>
<protein>
    <recommendedName>
        <fullName evidence="8 10">Protein GrpE</fullName>
    </recommendedName>
    <alternativeName>
        <fullName evidence="9 10">HSP-70 cofactor</fullName>
    </alternativeName>
</protein>
<evidence type="ECO:0000256" key="10">
    <source>
        <dbReference type="HAMAP-Rule" id="MF_01151"/>
    </source>
</evidence>
<keyword evidence="15" id="KW-1185">Reference proteome</keyword>
<dbReference type="GO" id="GO:0051087">
    <property type="term" value="F:protein-folding chaperone binding"/>
    <property type="evidence" value="ECO:0007669"/>
    <property type="project" value="InterPro"/>
</dbReference>
<evidence type="ECO:0000256" key="8">
    <source>
        <dbReference type="ARBA" id="ARBA00072274"/>
    </source>
</evidence>
<comment type="similarity">
    <text evidence="2 10 12">Belongs to the GrpE family.</text>
</comment>
<feature type="compositionally biased region" description="Basic and acidic residues" evidence="13">
    <location>
        <begin position="1"/>
        <end position="11"/>
    </location>
</feature>
<evidence type="ECO:0000256" key="5">
    <source>
        <dbReference type="ARBA" id="ARBA00023016"/>
    </source>
</evidence>
<evidence type="ECO:0000256" key="2">
    <source>
        <dbReference type="ARBA" id="ARBA00009054"/>
    </source>
</evidence>
<evidence type="ECO:0000256" key="4">
    <source>
        <dbReference type="ARBA" id="ARBA00022490"/>
    </source>
</evidence>
<comment type="caution">
    <text evidence="14">The sequence shown here is derived from an EMBL/GenBank/DDBJ whole genome shotgun (WGS) entry which is preliminary data.</text>
</comment>
<evidence type="ECO:0000256" key="3">
    <source>
        <dbReference type="ARBA" id="ARBA00011738"/>
    </source>
</evidence>
<organism evidence="14 15">
    <name type="scientific">Pseudohongiella nitratireducens</name>
    <dbReference type="NCBI Taxonomy" id="1768907"/>
    <lineage>
        <taxon>Bacteria</taxon>
        <taxon>Pseudomonadati</taxon>
        <taxon>Pseudomonadota</taxon>
        <taxon>Gammaproteobacteria</taxon>
        <taxon>Pseudomonadales</taxon>
        <taxon>Pseudohongiellaceae</taxon>
        <taxon>Pseudohongiella</taxon>
    </lineage>
</organism>
<evidence type="ECO:0000256" key="1">
    <source>
        <dbReference type="ARBA" id="ARBA00004496"/>
    </source>
</evidence>
<proteinExistence type="inferred from homology"/>
<comment type="subunit">
    <text evidence="3 10">Homodimer.</text>
</comment>
<dbReference type="SUPFAM" id="SSF51064">
    <property type="entry name" value="Head domain of nucleotide exchange factor GrpE"/>
    <property type="match status" value="1"/>
</dbReference>
<dbReference type="PRINTS" id="PR00773">
    <property type="entry name" value="GRPEPROTEIN"/>
</dbReference>
<evidence type="ECO:0000256" key="6">
    <source>
        <dbReference type="ARBA" id="ARBA00023186"/>
    </source>
</evidence>
<dbReference type="PANTHER" id="PTHR21237">
    <property type="entry name" value="GRPE PROTEIN"/>
    <property type="match status" value="1"/>
</dbReference>
<evidence type="ECO:0000256" key="13">
    <source>
        <dbReference type="SAM" id="MobiDB-lite"/>
    </source>
</evidence>
<dbReference type="RefSeq" id="WP_068810782.1">
    <property type="nucleotide sequence ID" value="NZ_BMIY01000007.1"/>
</dbReference>
<reference evidence="14" key="2">
    <citation type="submission" date="2020-09" db="EMBL/GenBank/DDBJ databases">
        <authorList>
            <person name="Sun Q."/>
            <person name="Zhou Y."/>
        </authorList>
    </citation>
    <scope>NUCLEOTIDE SEQUENCE</scope>
    <source>
        <strain evidence="14">CGMCC 1.15425</strain>
    </source>
</reference>
<dbReference type="NCBIfam" id="NF010749">
    <property type="entry name" value="PRK14151.1"/>
    <property type="match status" value="1"/>
</dbReference>
<dbReference type="InterPro" id="IPR000740">
    <property type="entry name" value="GrpE"/>
</dbReference>
<dbReference type="NCBIfam" id="NF010738">
    <property type="entry name" value="PRK14140.1"/>
    <property type="match status" value="1"/>
</dbReference>
<dbReference type="Gene3D" id="2.30.22.10">
    <property type="entry name" value="Head domain of nucleotide exchange factor GrpE"/>
    <property type="match status" value="1"/>
</dbReference>
<keyword evidence="6 10" id="KW-0143">Chaperone</keyword>
<keyword evidence="5 10" id="KW-0346">Stress response</keyword>
<name>A0A916QJL3_9GAMM</name>
<dbReference type="AlphaFoldDB" id="A0A916QJL3"/>
<dbReference type="InterPro" id="IPR009012">
    <property type="entry name" value="GrpE_head"/>
</dbReference>
<dbReference type="SUPFAM" id="SSF58014">
    <property type="entry name" value="Coiled-coil domain of nucleotide exchange factor GrpE"/>
    <property type="match status" value="1"/>
</dbReference>
<reference evidence="14" key="1">
    <citation type="journal article" date="2014" name="Int. J. Syst. Evol. Microbiol.">
        <title>Complete genome sequence of Corynebacterium casei LMG S-19264T (=DSM 44701T), isolated from a smear-ripened cheese.</title>
        <authorList>
            <consortium name="US DOE Joint Genome Institute (JGI-PGF)"/>
            <person name="Walter F."/>
            <person name="Albersmeier A."/>
            <person name="Kalinowski J."/>
            <person name="Ruckert C."/>
        </authorList>
    </citation>
    <scope>NUCLEOTIDE SEQUENCE</scope>
    <source>
        <strain evidence="14">CGMCC 1.15425</strain>
    </source>
</reference>
<dbReference type="GO" id="GO:0006457">
    <property type="term" value="P:protein folding"/>
    <property type="evidence" value="ECO:0007669"/>
    <property type="project" value="InterPro"/>
</dbReference>
<dbReference type="GO" id="GO:0000774">
    <property type="term" value="F:adenyl-nucleotide exchange factor activity"/>
    <property type="evidence" value="ECO:0007669"/>
    <property type="project" value="InterPro"/>
</dbReference>
<evidence type="ECO:0000256" key="12">
    <source>
        <dbReference type="RuleBase" id="RU004478"/>
    </source>
</evidence>
<evidence type="ECO:0000256" key="9">
    <source>
        <dbReference type="ARBA" id="ARBA00076414"/>
    </source>
</evidence>
<gene>
    <name evidence="10 14" type="primary">grpE</name>
    <name evidence="14" type="ORF">GCM10011403_17140</name>
</gene>
<dbReference type="GO" id="GO:0051082">
    <property type="term" value="F:unfolded protein binding"/>
    <property type="evidence" value="ECO:0007669"/>
    <property type="project" value="TreeGrafter"/>
</dbReference>
<keyword evidence="4 10" id="KW-0963">Cytoplasm</keyword>
<dbReference type="Proteomes" id="UP000627715">
    <property type="component" value="Unassembled WGS sequence"/>
</dbReference>
<comment type="subcellular location">
    <subcellularLocation>
        <location evidence="1 10">Cytoplasm</location>
    </subcellularLocation>
</comment>
<feature type="compositionally biased region" description="Low complexity" evidence="13">
    <location>
        <begin position="31"/>
        <end position="42"/>
    </location>
</feature>
<dbReference type="FunFam" id="2.30.22.10:FF:000001">
    <property type="entry name" value="Protein GrpE"/>
    <property type="match status" value="1"/>
</dbReference>